<organism evidence="7 8">
    <name type="scientific">Candidatus Nomurabacteria bacterium RIFCSPLOWO2_12_FULL_46_14</name>
    <dbReference type="NCBI Taxonomy" id="1801797"/>
    <lineage>
        <taxon>Bacteria</taxon>
        <taxon>Candidatus Nomuraibacteriota</taxon>
    </lineage>
</organism>
<protein>
    <recommendedName>
        <fullName evidence="6">FAD/NAD(P)-binding domain-containing protein</fullName>
    </recommendedName>
</protein>
<dbReference type="Pfam" id="PF07992">
    <property type="entry name" value="Pyr_redox_2"/>
    <property type="match status" value="1"/>
</dbReference>
<evidence type="ECO:0000256" key="5">
    <source>
        <dbReference type="ARBA" id="ARBA00023284"/>
    </source>
</evidence>
<accession>A0A1F6YB54</accession>
<evidence type="ECO:0000256" key="4">
    <source>
        <dbReference type="ARBA" id="ARBA00023157"/>
    </source>
</evidence>
<keyword evidence="1" id="KW-0285">Flavoprotein</keyword>
<dbReference type="EMBL" id="MFVV01000017">
    <property type="protein sequence ID" value="OGJ03547.1"/>
    <property type="molecule type" value="Genomic_DNA"/>
</dbReference>
<dbReference type="AlphaFoldDB" id="A0A1F6YB54"/>
<evidence type="ECO:0000256" key="1">
    <source>
        <dbReference type="ARBA" id="ARBA00022630"/>
    </source>
</evidence>
<keyword evidence="5" id="KW-0676">Redox-active center</keyword>
<dbReference type="PRINTS" id="PR00368">
    <property type="entry name" value="FADPNR"/>
</dbReference>
<evidence type="ECO:0000259" key="6">
    <source>
        <dbReference type="Pfam" id="PF07992"/>
    </source>
</evidence>
<dbReference type="STRING" id="1801797.A3G06_01765"/>
<dbReference type="GO" id="GO:0016668">
    <property type="term" value="F:oxidoreductase activity, acting on a sulfur group of donors, NAD(P) as acceptor"/>
    <property type="evidence" value="ECO:0007669"/>
    <property type="project" value="UniProtKB-ARBA"/>
</dbReference>
<feature type="domain" description="FAD/NAD(P)-binding" evidence="6">
    <location>
        <begin position="3"/>
        <end position="295"/>
    </location>
</feature>
<comment type="caution">
    <text evidence="7">The sequence shown here is derived from an EMBL/GenBank/DDBJ whole genome shotgun (WGS) entry which is preliminary data.</text>
</comment>
<dbReference type="InterPro" id="IPR050097">
    <property type="entry name" value="Ferredoxin-NADP_redctase_2"/>
</dbReference>
<proteinExistence type="predicted"/>
<evidence type="ECO:0000256" key="2">
    <source>
        <dbReference type="ARBA" id="ARBA00022827"/>
    </source>
</evidence>
<dbReference type="PRINTS" id="PR00469">
    <property type="entry name" value="PNDRDTASEII"/>
</dbReference>
<dbReference type="Proteomes" id="UP000176192">
    <property type="component" value="Unassembled WGS sequence"/>
</dbReference>
<dbReference type="InterPro" id="IPR008255">
    <property type="entry name" value="Pyr_nucl-diS_OxRdtase_2_AS"/>
</dbReference>
<evidence type="ECO:0000313" key="7">
    <source>
        <dbReference type="EMBL" id="OGJ03547.1"/>
    </source>
</evidence>
<sequence>MTYDLIIIGGGPAGAAAAVYAARKRLKTLLLVAEWGGQSVVSEQIYNWIGTPALSGTELADNFKKHILENTGESLEVREGGKATSLRKEDDNFEITLESGEKFFTRTVLIASGSARRKLEVKNADRLEHKGLTYCASCDGPLFADMDVAVIGGGNAGFETAAQLLAYAKSVTLVNRSDTFRADEITVEKVLKNPKMTAIKNVDILEVVGDKFVEGLRYKPARNATQRDAGGDKSTSEVKELKVAGIFVEVGQIPNTDFAKNTVPLDEYGRIKIDAWTQKTETPGIWAAGDCTNVLYHQNNIAAGDAVRALEDIYLYLHTK</sequence>
<dbReference type="PROSITE" id="PS00573">
    <property type="entry name" value="PYRIDINE_REDOX_2"/>
    <property type="match status" value="1"/>
</dbReference>
<keyword evidence="4" id="KW-1015">Disulfide bond</keyword>
<keyword evidence="3" id="KW-0560">Oxidoreductase</keyword>
<dbReference type="InterPro" id="IPR036188">
    <property type="entry name" value="FAD/NAD-bd_sf"/>
</dbReference>
<reference evidence="7 8" key="1">
    <citation type="journal article" date="2016" name="Nat. Commun.">
        <title>Thousands of microbial genomes shed light on interconnected biogeochemical processes in an aquifer system.</title>
        <authorList>
            <person name="Anantharaman K."/>
            <person name="Brown C.T."/>
            <person name="Hug L.A."/>
            <person name="Sharon I."/>
            <person name="Castelle C.J."/>
            <person name="Probst A.J."/>
            <person name="Thomas B.C."/>
            <person name="Singh A."/>
            <person name="Wilkins M.J."/>
            <person name="Karaoz U."/>
            <person name="Brodie E.L."/>
            <person name="Williams K.H."/>
            <person name="Hubbard S.S."/>
            <person name="Banfield J.F."/>
        </authorList>
    </citation>
    <scope>NUCLEOTIDE SEQUENCE [LARGE SCALE GENOMIC DNA]</scope>
</reference>
<keyword evidence="2" id="KW-0274">FAD</keyword>
<name>A0A1F6YB54_9BACT</name>
<evidence type="ECO:0000256" key="3">
    <source>
        <dbReference type="ARBA" id="ARBA00023002"/>
    </source>
</evidence>
<dbReference type="SUPFAM" id="SSF51905">
    <property type="entry name" value="FAD/NAD(P)-binding domain"/>
    <property type="match status" value="1"/>
</dbReference>
<gene>
    <name evidence="7" type="ORF">A3G06_01765</name>
</gene>
<dbReference type="Gene3D" id="3.50.50.60">
    <property type="entry name" value="FAD/NAD(P)-binding domain"/>
    <property type="match status" value="2"/>
</dbReference>
<dbReference type="InterPro" id="IPR023753">
    <property type="entry name" value="FAD/NAD-binding_dom"/>
</dbReference>
<evidence type="ECO:0000313" key="8">
    <source>
        <dbReference type="Proteomes" id="UP000176192"/>
    </source>
</evidence>
<dbReference type="PANTHER" id="PTHR48105">
    <property type="entry name" value="THIOREDOXIN REDUCTASE 1-RELATED-RELATED"/>
    <property type="match status" value="1"/>
</dbReference>